<accession>A0A931I0M1</accession>
<evidence type="ECO:0000313" key="1">
    <source>
        <dbReference type="EMBL" id="MBH0237164.1"/>
    </source>
</evidence>
<dbReference type="RefSeq" id="WP_197310263.1">
    <property type="nucleotide sequence ID" value="NZ_JADZLT010000041.1"/>
</dbReference>
<dbReference type="EMBL" id="JADZLT010000041">
    <property type="protein sequence ID" value="MBH0237164.1"/>
    <property type="molecule type" value="Genomic_DNA"/>
</dbReference>
<gene>
    <name evidence="1" type="ORF">I5731_04965</name>
</gene>
<keyword evidence="2" id="KW-1185">Reference proteome</keyword>
<organism evidence="1 2">
    <name type="scientific">Methylobrevis albus</name>
    <dbReference type="NCBI Taxonomy" id="2793297"/>
    <lineage>
        <taxon>Bacteria</taxon>
        <taxon>Pseudomonadati</taxon>
        <taxon>Pseudomonadota</taxon>
        <taxon>Alphaproteobacteria</taxon>
        <taxon>Hyphomicrobiales</taxon>
        <taxon>Pleomorphomonadaceae</taxon>
        <taxon>Methylobrevis</taxon>
    </lineage>
</organism>
<dbReference type="Pfam" id="PF17264">
    <property type="entry name" value="DUF5330"/>
    <property type="match status" value="1"/>
</dbReference>
<dbReference type="Proteomes" id="UP000631694">
    <property type="component" value="Unassembled WGS sequence"/>
</dbReference>
<proteinExistence type="predicted"/>
<sequence>MFLIRTAFWLVVVIALIPVDEERVQASSSEPTPIAAGEAIFAAQALVADLGGFCDRNPSVCEVGGRVATTMTLKAKSGALMVYEYLGGADPLTAEPAEPPMRSAGTLTPADLAAAWRGA</sequence>
<evidence type="ECO:0000313" key="2">
    <source>
        <dbReference type="Proteomes" id="UP000631694"/>
    </source>
</evidence>
<dbReference type="AlphaFoldDB" id="A0A931I0M1"/>
<name>A0A931I0M1_9HYPH</name>
<reference evidence="1" key="1">
    <citation type="submission" date="2020-12" db="EMBL/GenBank/DDBJ databases">
        <title>Methylobrevis albus sp. nov., isolated from fresh water lack sediment.</title>
        <authorList>
            <person name="Zou Q."/>
        </authorList>
    </citation>
    <scope>NUCLEOTIDE SEQUENCE</scope>
    <source>
        <strain evidence="1">L22</strain>
    </source>
</reference>
<protein>
    <submittedName>
        <fullName evidence="1">DUF5330 domain-containing protein</fullName>
    </submittedName>
</protein>
<comment type="caution">
    <text evidence="1">The sequence shown here is derived from an EMBL/GenBank/DDBJ whole genome shotgun (WGS) entry which is preliminary data.</text>
</comment>
<dbReference type="InterPro" id="IPR035220">
    <property type="entry name" value="DUF5330"/>
</dbReference>